<dbReference type="SUPFAM" id="SSF55909">
    <property type="entry name" value="Pentein"/>
    <property type="match status" value="1"/>
</dbReference>
<organism evidence="2 3">
    <name type="scientific">Novosphingobium pokkalii</name>
    <dbReference type="NCBI Taxonomy" id="1770194"/>
    <lineage>
        <taxon>Bacteria</taxon>
        <taxon>Pseudomonadati</taxon>
        <taxon>Pseudomonadota</taxon>
        <taxon>Alphaproteobacteria</taxon>
        <taxon>Sphingomonadales</taxon>
        <taxon>Sphingomonadaceae</taxon>
        <taxon>Novosphingobium</taxon>
    </lineage>
</organism>
<gene>
    <name evidence="2" type="ORF">ACFOOT_07500</name>
</gene>
<dbReference type="Gene3D" id="3.75.10.10">
    <property type="entry name" value="L-arginine/glycine Amidinotransferase, Chain A"/>
    <property type="match status" value="1"/>
</dbReference>
<protein>
    <submittedName>
        <fullName evidence="2">Agmatine/peptidylarginine deiminase</fullName>
    </submittedName>
</protein>
<reference evidence="3" key="1">
    <citation type="journal article" date="2019" name="Int. J. Syst. Evol. Microbiol.">
        <title>The Global Catalogue of Microorganisms (GCM) 10K type strain sequencing project: providing services to taxonomists for standard genome sequencing and annotation.</title>
        <authorList>
            <consortium name="The Broad Institute Genomics Platform"/>
            <consortium name="The Broad Institute Genome Sequencing Center for Infectious Disease"/>
            <person name="Wu L."/>
            <person name="Ma J."/>
        </authorList>
    </citation>
    <scope>NUCLEOTIDE SEQUENCE [LARGE SCALE GENOMIC DNA]</scope>
    <source>
        <strain evidence="3">KCTC 42224</strain>
    </source>
</reference>
<dbReference type="InterPro" id="IPR007466">
    <property type="entry name" value="Peptidyl-Arg-deiminase_porph"/>
</dbReference>
<dbReference type="PANTHER" id="PTHR31377:SF0">
    <property type="entry name" value="AGMATINE DEIMINASE-RELATED"/>
    <property type="match status" value="1"/>
</dbReference>
<accession>A0ABV7V1G2</accession>
<comment type="caution">
    <text evidence="2">The sequence shown here is derived from an EMBL/GenBank/DDBJ whole genome shotgun (WGS) entry which is preliminary data.</text>
</comment>
<dbReference type="RefSeq" id="WP_229815016.1">
    <property type="nucleotide sequence ID" value="NZ_BMZP01000001.1"/>
</dbReference>
<dbReference type="EMBL" id="JBHRYE010000011">
    <property type="protein sequence ID" value="MFC3671264.1"/>
    <property type="molecule type" value="Genomic_DNA"/>
</dbReference>
<evidence type="ECO:0000313" key="2">
    <source>
        <dbReference type="EMBL" id="MFC3671264.1"/>
    </source>
</evidence>
<keyword evidence="1" id="KW-0378">Hydrolase</keyword>
<dbReference type="PANTHER" id="PTHR31377">
    <property type="entry name" value="AGMATINE DEIMINASE-RELATED"/>
    <property type="match status" value="1"/>
</dbReference>
<sequence length="319" mass="33854">MAWPVRTELWRHRLAAAQADFALVARTIARHEPVIMVCRAQDEAAVRAQCGPDVTPFVAPIDDSWMRDSGPTFVRGTKGGLAVVNWAFNAWGHKYHPYAADAALKRHLAEHLGLPLVTCPLTAEGGAILSDGEGTVITTESCLLHANRNLGLTRAQVEAELCAALGAQTVVWLPGDAGEVETDGHVDCLAAIVRPGVVMMEDPATAQGPRARTLAANRAALLAQRDTKGRTFTIVDLPAAPVIDPADARHQPSYVNFYIANGAVIMPGHGVPQDAAARAAVVAAFPDREVVQLPLPALPYGGGSIHCITQHQPAPHFTA</sequence>
<evidence type="ECO:0000256" key="1">
    <source>
        <dbReference type="ARBA" id="ARBA00022801"/>
    </source>
</evidence>
<proteinExistence type="predicted"/>
<name>A0ABV7V1G2_9SPHN</name>
<dbReference type="Pfam" id="PF04371">
    <property type="entry name" value="PAD_porph"/>
    <property type="match status" value="1"/>
</dbReference>
<dbReference type="Proteomes" id="UP001595683">
    <property type="component" value="Unassembled WGS sequence"/>
</dbReference>
<evidence type="ECO:0000313" key="3">
    <source>
        <dbReference type="Proteomes" id="UP001595683"/>
    </source>
</evidence>
<keyword evidence="3" id="KW-1185">Reference proteome</keyword>